<dbReference type="InterPro" id="IPR007889">
    <property type="entry name" value="HTH_Psq"/>
</dbReference>
<dbReference type="GO" id="GO:0005634">
    <property type="term" value="C:nucleus"/>
    <property type="evidence" value="ECO:0007669"/>
    <property type="project" value="UniProtKB-SubCell"/>
</dbReference>
<comment type="subcellular location">
    <subcellularLocation>
        <location evidence="1 6">Nucleus</location>
    </subcellularLocation>
</comment>
<sequence>MGRLDTSLMVRQASLHVWKVVVTNTPRTLREILPTLFSLLLGFLASSSYDKQQVAARTLGDLVRKLGERVLPEIVPILEQGLDSDLPDQRQGVCVGLSEILASTSRDMVLTFLDSLVPTVRRALCDPLKEVRVAAAKTFDNLHSTVGSRALDDILSPLLMQLGHGDSELAENTLDGLRQVMAIKSRVVLPYLIPQVPARFFHPRPALSGLFCAERAMFALARRKSHRGADSPPRDSFRGVYFTLLLHALLRYGGAFLTNHFIILVNMPAAPCYAGGFTDRQVKMTPPVPARKCLTLEQKVQLIREVEKEGRQKSEIARQFGIPPSTLSTVLKNKNAVLDGFEKSFSAKRKRNRDSMYPEVERALLEWLKNARSANLPVNGPALTANAEALAAQMGKQDFKCSRGWLERFERRHGVSSKSIVGESAAVDRDIVDGWCKHRLSALLQQYEDRERHL</sequence>
<evidence type="ECO:0000256" key="1">
    <source>
        <dbReference type="ARBA" id="ARBA00004123"/>
    </source>
</evidence>
<proteinExistence type="predicted"/>
<dbReference type="Pfam" id="PF03221">
    <property type="entry name" value="HTH_Tnp_Tc5"/>
    <property type="match status" value="1"/>
</dbReference>
<keyword evidence="2" id="KW-0677">Repeat</keyword>
<feature type="repeat" description="HEAT" evidence="5">
    <location>
        <begin position="116"/>
        <end position="153"/>
    </location>
</feature>
<dbReference type="Proteomes" id="UP000821837">
    <property type="component" value="Chromosome 10"/>
</dbReference>
<dbReference type="PANTHER" id="PTHR23346">
    <property type="entry name" value="TRANSLATIONAL ACTIVATOR GCN1-RELATED"/>
    <property type="match status" value="1"/>
</dbReference>
<dbReference type="AlphaFoldDB" id="A0A9D4QDY6"/>
<dbReference type="PROSITE" id="PS50077">
    <property type="entry name" value="HEAT_REPEAT"/>
    <property type="match status" value="1"/>
</dbReference>
<reference evidence="9" key="1">
    <citation type="journal article" date="2020" name="Cell">
        <title>Large-Scale Comparative Analyses of Tick Genomes Elucidate Their Genetic Diversity and Vector Capacities.</title>
        <authorList>
            <consortium name="Tick Genome and Microbiome Consortium (TIGMIC)"/>
            <person name="Jia N."/>
            <person name="Wang J."/>
            <person name="Shi W."/>
            <person name="Du L."/>
            <person name="Sun Y."/>
            <person name="Zhan W."/>
            <person name="Jiang J.F."/>
            <person name="Wang Q."/>
            <person name="Zhang B."/>
            <person name="Ji P."/>
            <person name="Bell-Sakyi L."/>
            <person name="Cui X.M."/>
            <person name="Yuan T.T."/>
            <person name="Jiang B.G."/>
            <person name="Yang W.F."/>
            <person name="Lam T.T."/>
            <person name="Chang Q.C."/>
            <person name="Ding S.J."/>
            <person name="Wang X.J."/>
            <person name="Zhu J.G."/>
            <person name="Ruan X.D."/>
            <person name="Zhao L."/>
            <person name="Wei J.T."/>
            <person name="Ye R.Z."/>
            <person name="Que T.C."/>
            <person name="Du C.H."/>
            <person name="Zhou Y.H."/>
            <person name="Cheng J.X."/>
            <person name="Dai P.F."/>
            <person name="Guo W.B."/>
            <person name="Han X.H."/>
            <person name="Huang E.J."/>
            <person name="Li L.F."/>
            <person name="Wei W."/>
            <person name="Gao Y.C."/>
            <person name="Liu J.Z."/>
            <person name="Shao H.Z."/>
            <person name="Wang X."/>
            <person name="Wang C.C."/>
            <person name="Yang T.C."/>
            <person name="Huo Q.B."/>
            <person name="Li W."/>
            <person name="Chen H.Y."/>
            <person name="Chen S.E."/>
            <person name="Zhou L.G."/>
            <person name="Ni X.B."/>
            <person name="Tian J.H."/>
            <person name="Sheng Y."/>
            <person name="Liu T."/>
            <person name="Pan Y.S."/>
            <person name="Xia L.Y."/>
            <person name="Li J."/>
            <person name="Zhao F."/>
            <person name="Cao W.C."/>
        </authorList>
    </citation>
    <scope>NUCLEOTIDE SEQUENCE</scope>
    <source>
        <strain evidence="9">Rsan-2018</strain>
    </source>
</reference>
<dbReference type="InterPro" id="IPR009057">
    <property type="entry name" value="Homeodomain-like_sf"/>
</dbReference>
<dbReference type="GO" id="GO:0005829">
    <property type="term" value="C:cytosol"/>
    <property type="evidence" value="ECO:0007669"/>
    <property type="project" value="TreeGrafter"/>
</dbReference>
<protein>
    <recommendedName>
        <fullName evidence="11">Tigger transposable element-derived protein 4</fullName>
    </recommendedName>
</protein>
<dbReference type="EMBL" id="JABSTV010001246">
    <property type="protein sequence ID" value="KAH7976637.1"/>
    <property type="molecule type" value="Genomic_DNA"/>
</dbReference>
<dbReference type="InterPro" id="IPR006600">
    <property type="entry name" value="HTH_CenpB_DNA-bd_dom"/>
</dbReference>
<dbReference type="InterPro" id="IPR016024">
    <property type="entry name" value="ARM-type_fold"/>
</dbReference>
<evidence type="ECO:0000256" key="5">
    <source>
        <dbReference type="PROSITE-ProRule" id="PRU00103"/>
    </source>
</evidence>
<evidence type="ECO:0000259" key="8">
    <source>
        <dbReference type="PROSITE" id="PS51253"/>
    </source>
</evidence>
<gene>
    <name evidence="9" type="ORF">HPB52_017084</name>
</gene>
<dbReference type="PROSITE" id="PS50960">
    <property type="entry name" value="HTH_PSQ"/>
    <property type="match status" value="1"/>
</dbReference>
<dbReference type="SUPFAM" id="SSF46689">
    <property type="entry name" value="Homeodomain-like"/>
    <property type="match status" value="2"/>
</dbReference>
<evidence type="ECO:0000256" key="3">
    <source>
        <dbReference type="ARBA" id="ARBA00023125"/>
    </source>
</evidence>
<evidence type="ECO:0000256" key="2">
    <source>
        <dbReference type="ARBA" id="ARBA00022737"/>
    </source>
</evidence>
<name>A0A9D4QDY6_RHISA</name>
<dbReference type="InterPro" id="IPR021133">
    <property type="entry name" value="HEAT_type_2"/>
</dbReference>
<feature type="domain" description="HTH psq-type" evidence="7">
    <location>
        <begin position="291"/>
        <end position="337"/>
    </location>
</feature>
<dbReference type="VEuPathDB" id="VectorBase:RSAN_047227"/>
<accession>A0A9D4QDY6</accession>
<dbReference type="VEuPathDB" id="VectorBase:RSAN_032752"/>
<keyword evidence="10" id="KW-1185">Reference proteome</keyword>
<dbReference type="GO" id="GO:0034198">
    <property type="term" value="P:cellular response to amino acid starvation"/>
    <property type="evidence" value="ECO:0007669"/>
    <property type="project" value="TreeGrafter"/>
</dbReference>
<evidence type="ECO:0000256" key="4">
    <source>
        <dbReference type="ARBA" id="ARBA00023242"/>
    </source>
</evidence>
<evidence type="ECO:0000313" key="9">
    <source>
        <dbReference type="EMBL" id="KAH7976637.1"/>
    </source>
</evidence>
<evidence type="ECO:0008006" key="11">
    <source>
        <dbReference type="Google" id="ProtNLM"/>
    </source>
</evidence>
<dbReference type="Pfam" id="PF04218">
    <property type="entry name" value="CENP-B_N"/>
    <property type="match status" value="1"/>
</dbReference>
<dbReference type="GO" id="GO:0019887">
    <property type="term" value="F:protein kinase regulator activity"/>
    <property type="evidence" value="ECO:0007669"/>
    <property type="project" value="TreeGrafter"/>
</dbReference>
<keyword evidence="4 6" id="KW-0539">Nucleus</keyword>
<reference evidence="9" key="2">
    <citation type="submission" date="2021-09" db="EMBL/GenBank/DDBJ databases">
        <authorList>
            <person name="Jia N."/>
            <person name="Wang J."/>
            <person name="Shi W."/>
            <person name="Du L."/>
            <person name="Sun Y."/>
            <person name="Zhan W."/>
            <person name="Jiang J."/>
            <person name="Wang Q."/>
            <person name="Zhang B."/>
            <person name="Ji P."/>
            <person name="Sakyi L.B."/>
            <person name="Cui X."/>
            <person name="Yuan T."/>
            <person name="Jiang B."/>
            <person name="Yang W."/>
            <person name="Lam T.T.-Y."/>
            <person name="Chang Q."/>
            <person name="Ding S."/>
            <person name="Wang X."/>
            <person name="Zhu J."/>
            <person name="Ruan X."/>
            <person name="Zhao L."/>
            <person name="Wei J."/>
            <person name="Que T."/>
            <person name="Du C."/>
            <person name="Cheng J."/>
            <person name="Dai P."/>
            <person name="Han X."/>
            <person name="Huang E."/>
            <person name="Gao Y."/>
            <person name="Liu J."/>
            <person name="Shao H."/>
            <person name="Ye R."/>
            <person name="Li L."/>
            <person name="Wei W."/>
            <person name="Wang X."/>
            <person name="Wang C."/>
            <person name="Huo Q."/>
            <person name="Li W."/>
            <person name="Guo W."/>
            <person name="Chen H."/>
            <person name="Chen S."/>
            <person name="Zhou L."/>
            <person name="Zhou L."/>
            <person name="Ni X."/>
            <person name="Tian J."/>
            <person name="Zhou Y."/>
            <person name="Sheng Y."/>
            <person name="Liu T."/>
            <person name="Pan Y."/>
            <person name="Xia L."/>
            <person name="Li J."/>
            <person name="Zhao F."/>
            <person name="Cao W."/>
        </authorList>
    </citation>
    <scope>NUCLEOTIDE SEQUENCE</scope>
    <source>
        <strain evidence="9">Rsan-2018</strain>
        <tissue evidence="9">Larvae</tissue>
    </source>
</reference>
<dbReference type="Gene3D" id="1.25.10.10">
    <property type="entry name" value="Leucine-rich Repeat Variant"/>
    <property type="match status" value="1"/>
</dbReference>
<keyword evidence="3 6" id="KW-0238">DNA-binding</keyword>
<evidence type="ECO:0000313" key="10">
    <source>
        <dbReference type="Proteomes" id="UP000821837"/>
    </source>
</evidence>
<dbReference type="PROSITE" id="PS51253">
    <property type="entry name" value="HTH_CENPB"/>
    <property type="match status" value="1"/>
</dbReference>
<dbReference type="SMART" id="SM00674">
    <property type="entry name" value="CENPB"/>
    <property type="match status" value="1"/>
</dbReference>
<evidence type="ECO:0000256" key="6">
    <source>
        <dbReference type="PROSITE-ProRule" id="PRU00320"/>
    </source>
</evidence>
<feature type="DNA-binding region" description="H-T-H motif" evidence="6">
    <location>
        <begin position="313"/>
        <end position="333"/>
    </location>
</feature>
<dbReference type="SUPFAM" id="SSF48371">
    <property type="entry name" value="ARM repeat"/>
    <property type="match status" value="1"/>
</dbReference>
<dbReference type="PANTHER" id="PTHR23346:SF7">
    <property type="entry name" value="STALLED RIBOSOME SENSOR GCN1"/>
    <property type="match status" value="1"/>
</dbReference>
<evidence type="ECO:0000259" key="7">
    <source>
        <dbReference type="PROSITE" id="PS50960"/>
    </source>
</evidence>
<dbReference type="Gene3D" id="1.10.10.60">
    <property type="entry name" value="Homeodomain-like"/>
    <property type="match status" value="2"/>
</dbReference>
<comment type="caution">
    <text evidence="9">The sequence shown here is derived from an EMBL/GenBank/DDBJ whole genome shotgun (WGS) entry which is preliminary data.</text>
</comment>
<organism evidence="9 10">
    <name type="scientific">Rhipicephalus sanguineus</name>
    <name type="common">Brown dog tick</name>
    <name type="synonym">Ixodes sanguineus</name>
    <dbReference type="NCBI Taxonomy" id="34632"/>
    <lineage>
        <taxon>Eukaryota</taxon>
        <taxon>Metazoa</taxon>
        <taxon>Ecdysozoa</taxon>
        <taxon>Arthropoda</taxon>
        <taxon>Chelicerata</taxon>
        <taxon>Arachnida</taxon>
        <taxon>Acari</taxon>
        <taxon>Parasitiformes</taxon>
        <taxon>Ixodida</taxon>
        <taxon>Ixodoidea</taxon>
        <taxon>Ixodidae</taxon>
        <taxon>Rhipicephalinae</taxon>
        <taxon>Rhipicephalus</taxon>
        <taxon>Rhipicephalus</taxon>
    </lineage>
</organism>
<dbReference type="GO" id="GO:0006417">
    <property type="term" value="P:regulation of translation"/>
    <property type="evidence" value="ECO:0007669"/>
    <property type="project" value="TreeGrafter"/>
</dbReference>
<dbReference type="GO" id="GO:0003677">
    <property type="term" value="F:DNA binding"/>
    <property type="evidence" value="ECO:0007669"/>
    <property type="project" value="UniProtKB-UniRule"/>
</dbReference>
<dbReference type="InterPro" id="IPR011989">
    <property type="entry name" value="ARM-like"/>
</dbReference>
<feature type="domain" description="HTH CENPB-type" evidence="8">
    <location>
        <begin position="348"/>
        <end position="419"/>
    </location>
</feature>